<accession>A0AB34KDV8</accession>
<dbReference type="Proteomes" id="UP000803884">
    <property type="component" value="Unassembled WGS sequence"/>
</dbReference>
<dbReference type="RefSeq" id="XP_069226361.1">
    <property type="nucleotide sequence ID" value="XM_069376486.1"/>
</dbReference>
<proteinExistence type="predicted"/>
<keyword evidence="1" id="KW-0175">Coiled coil</keyword>
<dbReference type="EMBL" id="JAAQHG020000037">
    <property type="protein sequence ID" value="KAL1583254.1"/>
    <property type="molecule type" value="Genomic_DNA"/>
</dbReference>
<sequence>MAQQQDKVLTQADIDHFLEHGWIKLSNCFTQEQADKVTSNVWTRLGMDPNDKSTWHTLRTNMPAHNRFDPSEFAPKAWTAIGELLGGEDKISEEHRQWGDGLIVNLGSAEGEGKETDPRDLAEWHVDGDFFVHYLDSPEQGLLVIPLFTDIRPGGGGTMICPPAIPVMAKWLHDHPEGVSPRMTPRAQNPNFEPEQGLKWFNDLARSMPREAFVEATGQVGDVYLLHPLMLHSASSNSLRNVRIITNPPVSLTEPMVFDREDESQYSWVEKKTLKALGVRRLEGWKITGIRDRVIPERLRKQNEMMQQELKRLEDLKKKAAAVEVAEVPAATV</sequence>
<reference evidence="2 3" key="1">
    <citation type="journal article" date="2020" name="Microbiol. Resour. Announc.">
        <title>Draft Genome Sequence of a Cladosporium Species Isolated from the Mesophotic Ascidian Didemnum maculosum.</title>
        <authorList>
            <person name="Gioti A."/>
            <person name="Siaperas R."/>
            <person name="Nikolaivits E."/>
            <person name="Le Goff G."/>
            <person name="Ouazzani J."/>
            <person name="Kotoulas G."/>
            <person name="Topakas E."/>
        </authorList>
    </citation>
    <scope>NUCLEOTIDE SEQUENCE [LARGE SCALE GENOMIC DNA]</scope>
    <source>
        <strain evidence="2 3">TM138-S3</strain>
    </source>
</reference>
<dbReference type="Gene3D" id="2.60.120.620">
    <property type="entry name" value="q2cbj1_9rhob like domain"/>
    <property type="match status" value="1"/>
</dbReference>
<gene>
    <name evidence="2" type="ORF">WHR41_07882</name>
</gene>
<feature type="coiled-coil region" evidence="1">
    <location>
        <begin position="296"/>
        <end position="326"/>
    </location>
</feature>
<evidence type="ECO:0000313" key="2">
    <source>
        <dbReference type="EMBL" id="KAL1583254.1"/>
    </source>
</evidence>
<dbReference type="GeneID" id="96009324"/>
<keyword evidence="3" id="KW-1185">Reference proteome</keyword>
<name>A0AB34KDV8_9PEZI</name>
<comment type="caution">
    <text evidence="2">The sequence shown here is derived from an EMBL/GenBank/DDBJ whole genome shotgun (WGS) entry which is preliminary data.</text>
</comment>
<evidence type="ECO:0000256" key="1">
    <source>
        <dbReference type="SAM" id="Coils"/>
    </source>
</evidence>
<organism evidence="2 3">
    <name type="scientific">Cladosporium halotolerans</name>
    <dbReference type="NCBI Taxonomy" id="1052096"/>
    <lineage>
        <taxon>Eukaryota</taxon>
        <taxon>Fungi</taxon>
        <taxon>Dikarya</taxon>
        <taxon>Ascomycota</taxon>
        <taxon>Pezizomycotina</taxon>
        <taxon>Dothideomycetes</taxon>
        <taxon>Dothideomycetidae</taxon>
        <taxon>Cladosporiales</taxon>
        <taxon>Cladosporiaceae</taxon>
        <taxon>Cladosporium</taxon>
    </lineage>
</organism>
<dbReference type="SUPFAM" id="SSF51197">
    <property type="entry name" value="Clavaminate synthase-like"/>
    <property type="match status" value="1"/>
</dbReference>
<dbReference type="AlphaFoldDB" id="A0AB34KDV8"/>
<evidence type="ECO:0000313" key="3">
    <source>
        <dbReference type="Proteomes" id="UP000803884"/>
    </source>
</evidence>
<protein>
    <submittedName>
        <fullName evidence="2">Uncharacterized protein</fullName>
    </submittedName>
</protein>